<keyword evidence="2" id="KW-1185">Reference proteome</keyword>
<dbReference type="Proteomes" id="UP000236726">
    <property type="component" value="Unassembled WGS sequence"/>
</dbReference>
<dbReference type="EMBL" id="FNUL01000012">
    <property type="protein sequence ID" value="SEF90712.1"/>
    <property type="molecule type" value="Genomic_DNA"/>
</dbReference>
<sequence length="127" mass="14755">MNKVLGTIGKCTIIQRSTKFEPFICVSGYDEKTGTWNGANYFDTFQDACISALVKLKEETPVNINMQNLARNYEIAATAEFLRENYEVSDEDAWYWATHVRDKMNDDEDYNSFEGQYIDELEDEYLS</sequence>
<evidence type="ECO:0000313" key="1">
    <source>
        <dbReference type="EMBL" id="SEF90712.1"/>
    </source>
</evidence>
<evidence type="ECO:0000313" key="2">
    <source>
        <dbReference type="Proteomes" id="UP000236726"/>
    </source>
</evidence>
<organism evidence="1 2">
    <name type="scientific">Lachnospira multipara</name>
    <dbReference type="NCBI Taxonomy" id="28051"/>
    <lineage>
        <taxon>Bacteria</taxon>
        <taxon>Bacillati</taxon>
        <taxon>Bacillota</taxon>
        <taxon>Clostridia</taxon>
        <taxon>Lachnospirales</taxon>
        <taxon>Lachnospiraceae</taxon>
        <taxon>Lachnospira</taxon>
    </lineage>
</organism>
<dbReference type="RefSeq" id="WP_103953145.1">
    <property type="nucleotide sequence ID" value="NZ_FNUL01000012.1"/>
</dbReference>
<reference evidence="1 2" key="1">
    <citation type="submission" date="2016-10" db="EMBL/GenBank/DDBJ databases">
        <authorList>
            <person name="de Groot N.N."/>
        </authorList>
    </citation>
    <scope>NUCLEOTIDE SEQUENCE [LARGE SCALE GENOMIC DNA]</scope>
    <source>
        <strain evidence="1 2">D15d</strain>
    </source>
</reference>
<name>A0A1H5VTV8_9FIRM</name>
<accession>A0A1H5VTV8</accession>
<proteinExistence type="predicted"/>
<gene>
    <name evidence="1" type="ORF">SAMN05216537_11296</name>
</gene>
<dbReference type="AlphaFoldDB" id="A0A1H5VTV8"/>
<protein>
    <submittedName>
        <fullName evidence="1">Uncharacterized protein</fullName>
    </submittedName>
</protein>